<proteinExistence type="predicted"/>
<gene>
    <name evidence="1" type="ORF">FRX31_035202</name>
</gene>
<sequence length="85" mass="9684">MKHIVYLTANRTRKAGTMAVQNNDIRLRQKRGRFQQGTGERDGHVSFYLKLGSSHKSQPLEPNLVTISIIKKKNHVGMYVAVHNI</sequence>
<protein>
    <submittedName>
        <fullName evidence="1">Uncharacterized protein</fullName>
    </submittedName>
</protein>
<comment type="caution">
    <text evidence="1">The sequence shown here is derived from an EMBL/GenBank/DDBJ whole genome shotgun (WGS) entry which is preliminary data.</text>
</comment>
<reference evidence="1 2" key="1">
    <citation type="submission" date="2020-06" db="EMBL/GenBank/DDBJ databases">
        <title>Transcriptomic and genomic resources for Thalictrum thalictroides and T. hernandezii: Facilitating candidate gene discovery in an emerging model plant lineage.</title>
        <authorList>
            <person name="Arias T."/>
            <person name="Riano-Pachon D.M."/>
            <person name="Di Stilio V.S."/>
        </authorList>
    </citation>
    <scope>NUCLEOTIDE SEQUENCE [LARGE SCALE GENOMIC DNA]</scope>
    <source>
        <strain evidence="2">cv. WT478/WT964</strain>
        <tissue evidence="1">Leaves</tissue>
    </source>
</reference>
<organism evidence="1 2">
    <name type="scientific">Thalictrum thalictroides</name>
    <name type="common">Rue-anemone</name>
    <name type="synonym">Anemone thalictroides</name>
    <dbReference type="NCBI Taxonomy" id="46969"/>
    <lineage>
        <taxon>Eukaryota</taxon>
        <taxon>Viridiplantae</taxon>
        <taxon>Streptophyta</taxon>
        <taxon>Embryophyta</taxon>
        <taxon>Tracheophyta</taxon>
        <taxon>Spermatophyta</taxon>
        <taxon>Magnoliopsida</taxon>
        <taxon>Ranunculales</taxon>
        <taxon>Ranunculaceae</taxon>
        <taxon>Thalictroideae</taxon>
        <taxon>Thalictrum</taxon>
    </lineage>
</organism>
<dbReference type="Proteomes" id="UP000554482">
    <property type="component" value="Unassembled WGS sequence"/>
</dbReference>
<keyword evidence="2" id="KW-1185">Reference proteome</keyword>
<evidence type="ECO:0000313" key="1">
    <source>
        <dbReference type="EMBL" id="KAF5175212.1"/>
    </source>
</evidence>
<dbReference type="AlphaFoldDB" id="A0A7J6USG7"/>
<name>A0A7J6USG7_THATH</name>
<accession>A0A7J6USG7</accession>
<dbReference type="EMBL" id="JABWDY010044334">
    <property type="protein sequence ID" value="KAF5175212.1"/>
    <property type="molecule type" value="Genomic_DNA"/>
</dbReference>
<evidence type="ECO:0000313" key="2">
    <source>
        <dbReference type="Proteomes" id="UP000554482"/>
    </source>
</evidence>